<feature type="binding site" evidence="4 6">
    <location>
        <position position="138"/>
    </location>
    <ligand>
        <name>substrate</name>
    </ligand>
</feature>
<dbReference type="HAMAP" id="MF_01201">
    <property type="entry name" value="Ala_racemase"/>
    <property type="match status" value="1"/>
</dbReference>
<dbReference type="GO" id="GO:0008784">
    <property type="term" value="F:alanine racemase activity"/>
    <property type="evidence" value="ECO:0007669"/>
    <property type="project" value="UniProtKB-UniRule"/>
</dbReference>
<dbReference type="NCBIfam" id="TIGR00492">
    <property type="entry name" value="alr"/>
    <property type="match status" value="1"/>
</dbReference>
<dbReference type="Pfam" id="PF00842">
    <property type="entry name" value="Ala_racemase_C"/>
    <property type="match status" value="1"/>
</dbReference>
<dbReference type="GO" id="GO:0030170">
    <property type="term" value="F:pyridoxal phosphate binding"/>
    <property type="evidence" value="ECO:0007669"/>
    <property type="project" value="UniProtKB-UniRule"/>
</dbReference>
<dbReference type="GO" id="GO:0005829">
    <property type="term" value="C:cytosol"/>
    <property type="evidence" value="ECO:0007669"/>
    <property type="project" value="TreeGrafter"/>
</dbReference>
<dbReference type="InterPro" id="IPR011079">
    <property type="entry name" value="Ala_racemase_C"/>
</dbReference>
<comment type="pathway">
    <text evidence="4">Amino-acid biosynthesis; D-alanine biosynthesis; D-alanine from L-alanine: step 1/1.</text>
</comment>
<dbReference type="SMART" id="SM01005">
    <property type="entry name" value="Ala_racemase_C"/>
    <property type="match status" value="1"/>
</dbReference>
<comment type="function">
    <text evidence="4">Catalyzes the interconversion of L-alanine and D-alanine. May also act on other amino acids.</text>
</comment>
<dbReference type="AlphaFoldDB" id="A0A1F2WIG1"/>
<dbReference type="Gene3D" id="2.40.37.10">
    <property type="entry name" value="Lyase, Ornithine Decarboxylase, Chain A, domain 1"/>
    <property type="match status" value="1"/>
</dbReference>
<dbReference type="InterPro" id="IPR009006">
    <property type="entry name" value="Ala_racemase/Decarboxylase_C"/>
</dbReference>
<dbReference type="Pfam" id="PF01168">
    <property type="entry name" value="Ala_racemase_N"/>
    <property type="match status" value="1"/>
</dbReference>
<evidence type="ECO:0000256" key="3">
    <source>
        <dbReference type="ARBA" id="ARBA00023235"/>
    </source>
</evidence>
<dbReference type="UniPathway" id="UPA00042">
    <property type="reaction ID" value="UER00497"/>
</dbReference>
<sequence>MSTSPWRPTRAEVDLGNIAHNVRLYADLIGPSCRIMAVVKADGYGHGDIEVSRAALVGGAGRLGVVLVEEAERLREAGFEVPIHLLFEPPVSAAERVVELDLTPSVYSTAYIKSLSDACTETGKSIRVHLKLDTGMHRVGIEARAATEFAGKIASLPGLELEGVYTHLAMGSEPEHPFNLKQWRTFQQAVKDIEQRGISVPLRHVAASGAAVSFPESRLGMIRLGIAMYGLLPGKGFAGMLDLRPAMSLYTRISHVFNAQEGEAVSYGLTHTFKEPTLVGVLPIGYADGFARALSNRWQVLIAGKLYPMVGTICMDLCMVELGRDRYPVGEAVTVIGGSGQEAIGVEAMAERLGTINYEVVCGIGKRVPRLYSNGL</sequence>
<feature type="binding site" evidence="4 6">
    <location>
        <position position="315"/>
    </location>
    <ligand>
        <name>substrate</name>
    </ligand>
</feature>
<feature type="active site" description="Proton acceptor; specific for D-alanine" evidence="4">
    <location>
        <position position="40"/>
    </location>
</feature>
<dbReference type="PANTHER" id="PTHR30511">
    <property type="entry name" value="ALANINE RACEMASE"/>
    <property type="match status" value="1"/>
</dbReference>
<dbReference type="Proteomes" id="UP000177876">
    <property type="component" value="Unassembled WGS sequence"/>
</dbReference>
<reference evidence="8 9" key="1">
    <citation type="journal article" date="2016" name="Nat. Commun.">
        <title>Thousands of microbial genomes shed light on interconnected biogeochemical processes in an aquifer system.</title>
        <authorList>
            <person name="Anantharaman K."/>
            <person name="Brown C.T."/>
            <person name="Hug L.A."/>
            <person name="Sharon I."/>
            <person name="Castelle C.J."/>
            <person name="Probst A.J."/>
            <person name="Thomas B.C."/>
            <person name="Singh A."/>
            <person name="Wilkins M.J."/>
            <person name="Karaoz U."/>
            <person name="Brodie E.L."/>
            <person name="Williams K.H."/>
            <person name="Hubbard S.S."/>
            <person name="Banfield J.F."/>
        </authorList>
    </citation>
    <scope>NUCLEOTIDE SEQUENCE [LARGE SCALE GENOMIC DNA]</scope>
</reference>
<dbReference type="EC" id="5.1.1.1" evidence="4"/>
<organism evidence="8 9">
    <name type="scientific">Candidatus Solincola sediminis</name>
    <dbReference type="NCBI Taxonomy" id="1797199"/>
    <lineage>
        <taxon>Bacteria</taxon>
        <taxon>Bacillati</taxon>
        <taxon>Actinomycetota</taxon>
        <taxon>Candidatus Geothermincolia</taxon>
        <taxon>Candidatus Geothermincolales</taxon>
        <taxon>Candidatus Geothermincolaceae</taxon>
        <taxon>Candidatus Solincola</taxon>
    </lineage>
</organism>
<comment type="similarity">
    <text evidence="4">Belongs to the alanine racemase family.</text>
</comment>
<comment type="catalytic activity">
    <reaction evidence="4">
        <text>L-alanine = D-alanine</text>
        <dbReference type="Rhea" id="RHEA:20249"/>
        <dbReference type="ChEBI" id="CHEBI:57416"/>
        <dbReference type="ChEBI" id="CHEBI:57972"/>
        <dbReference type="EC" id="5.1.1.1"/>
    </reaction>
</comment>
<dbReference type="CDD" id="cd00430">
    <property type="entry name" value="PLPDE_III_AR"/>
    <property type="match status" value="1"/>
</dbReference>
<evidence type="ECO:0000256" key="4">
    <source>
        <dbReference type="HAMAP-Rule" id="MF_01201"/>
    </source>
</evidence>
<accession>A0A1F2WIG1</accession>
<evidence type="ECO:0000313" key="9">
    <source>
        <dbReference type="Proteomes" id="UP000177876"/>
    </source>
</evidence>
<gene>
    <name evidence="8" type="ORF">A2Y75_08730</name>
</gene>
<comment type="caution">
    <text evidence="8">The sequence shown here is derived from an EMBL/GenBank/DDBJ whole genome shotgun (WGS) entry which is preliminary data.</text>
</comment>
<name>A0A1F2WIG1_9ACTN</name>
<dbReference type="PANTHER" id="PTHR30511:SF0">
    <property type="entry name" value="ALANINE RACEMASE, CATABOLIC-RELATED"/>
    <property type="match status" value="1"/>
</dbReference>
<evidence type="ECO:0000256" key="6">
    <source>
        <dbReference type="PIRSR" id="PIRSR600821-52"/>
    </source>
</evidence>
<dbReference type="PRINTS" id="PR00992">
    <property type="entry name" value="ALARACEMASE"/>
</dbReference>
<feature type="active site" description="Proton acceptor; specific for L-alanine" evidence="4">
    <location>
        <position position="267"/>
    </location>
</feature>
<dbReference type="GO" id="GO:0030632">
    <property type="term" value="P:D-alanine biosynthetic process"/>
    <property type="evidence" value="ECO:0007669"/>
    <property type="project" value="UniProtKB-UniRule"/>
</dbReference>
<dbReference type="InterPro" id="IPR029066">
    <property type="entry name" value="PLP-binding_barrel"/>
</dbReference>
<evidence type="ECO:0000256" key="5">
    <source>
        <dbReference type="PIRSR" id="PIRSR600821-50"/>
    </source>
</evidence>
<dbReference type="FunFam" id="3.20.20.10:FF:000002">
    <property type="entry name" value="Alanine racemase"/>
    <property type="match status" value="1"/>
</dbReference>
<dbReference type="EMBL" id="MELK01000042">
    <property type="protein sequence ID" value="OFW56639.1"/>
    <property type="molecule type" value="Genomic_DNA"/>
</dbReference>
<evidence type="ECO:0000259" key="7">
    <source>
        <dbReference type="SMART" id="SM01005"/>
    </source>
</evidence>
<evidence type="ECO:0000256" key="2">
    <source>
        <dbReference type="ARBA" id="ARBA00022898"/>
    </source>
</evidence>
<protein>
    <recommendedName>
        <fullName evidence="4">Alanine racemase</fullName>
        <ecNumber evidence="4">5.1.1.1</ecNumber>
    </recommendedName>
</protein>
<comment type="cofactor">
    <cofactor evidence="1 4 5">
        <name>pyridoxal 5'-phosphate</name>
        <dbReference type="ChEBI" id="CHEBI:597326"/>
    </cofactor>
</comment>
<keyword evidence="3 4" id="KW-0413">Isomerase</keyword>
<evidence type="ECO:0000256" key="1">
    <source>
        <dbReference type="ARBA" id="ARBA00001933"/>
    </source>
</evidence>
<dbReference type="PROSITE" id="PS00395">
    <property type="entry name" value="ALANINE_RACEMASE"/>
    <property type="match status" value="1"/>
</dbReference>
<dbReference type="Gene3D" id="3.20.20.10">
    <property type="entry name" value="Alanine racemase"/>
    <property type="match status" value="1"/>
</dbReference>
<proteinExistence type="inferred from homology"/>
<dbReference type="InterPro" id="IPR001608">
    <property type="entry name" value="Ala_racemase_N"/>
</dbReference>
<keyword evidence="2 4" id="KW-0663">Pyridoxal phosphate</keyword>
<dbReference type="SUPFAM" id="SSF50621">
    <property type="entry name" value="Alanine racemase C-terminal domain-like"/>
    <property type="match status" value="1"/>
</dbReference>
<dbReference type="InterPro" id="IPR020622">
    <property type="entry name" value="Ala_racemase_pyridoxalP-BS"/>
</dbReference>
<feature type="domain" description="Alanine racemase C-terminal" evidence="7">
    <location>
        <begin position="246"/>
        <end position="373"/>
    </location>
</feature>
<feature type="modified residue" description="N6-(pyridoxal phosphate)lysine" evidence="4 5">
    <location>
        <position position="40"/>
    </location>
</feature>
<dbReference type="STRING" id="1797197.A2Y75_08730"/>
<dbReference type="SUPFAM" id="SSF51419">
    <property type="entry name" value="PLP-binding barrel"/>
    <property type="match status" value="1"/>
</dbReference>
<dbReference type="InterPro" id="IPR000821">
    <property type="entry name" value="Ala_racemase"/>
</dbReference>
<evidence type="ECO:0000313" key="8">
    <source>
        <dbReference type="EMBL" id="OFW56639.1"/>
    </source>
</evidence>